<feature type="compositionally biased region" description="Polar residues" evidence="1">
    <location>
        <begin position="115"/>
        <end position="128"/>
    </location>
</feature>
<reference evidence="2" key="1">
    <citation type="submission" date="2018-11" db="EMBL/GenBank/DDBJ databases">
        <authorList>
            <consortium name="Pathogen Informatics"/>
        </authorList>
    </citation>
    <scope>NUCLEOTIDE SEQUENCE</scope>
</reference>
<evidence type="ECO:0000313" key="2">
    <source>
        <dbReference type="EMBL" id="VEL38195.1"/>
    </source>
</evidence>
<feature type="compositionally biased region" description="Low complexity" evidence="1">
    <location>
        <begin position="150"/>
        <end position="162"/>
    </location>
</feature>
<gene>
    <name evidence="2" type="ORF">PXEA_LOCUS31635</name>
</gene>
<evidence type="ECO:0000313" key="3">
    <source>
        <dbReference type="Proteomes" id="UP000784294"/>
    </source>
</evidence>
<organism evidence="2 3">
    <name type="scientific">Protopolystoma xenopodis</name>
    <dbReference type="NCBI Taxonomy" id="117903"/>
    <lineage>
        <taxon>Eukaryota</taxon>
        <taxon>Metazoa</taxon>
        <taxon>Spiralia</taxon>
        <taxon>Lophotrochozoa</taxon>
        <taxon>Platyhelminthes</taxon>
        <taxon>Monogenea</taxon>
        <taxon>Polyopisthocotylea</taxon>
        <taxon>Polystomatidea</taxon>
        <taxon>Polystomatidae</taxon>
        <taxon>Protopolystoma</taxon>
    </lineage>
</organism>
<proteinExistence type="predicted"/>
<dbReference type="AlphaFoldDB" id="A0A448XJM0"/>
<accession>A0A448XJM0</accession>
<protein>
    <submittedName>
        <fullName evidence="2">Uncharacterized protein</fullName>
    </submittedName>
</protein>
<sequence>MFASLVHHRYRYLLSSFSYTWINLYVSTGSERNLNPKQACLKRREEEKCEEPKPSIAASLALTPGSGPQAPGGLLMSTGCATTVAPVGSSIETCTYPQVTISVSPQTPGHHRSSHQPLPSQSGPTTTGHHPHVQQQQQQLHHSHSHHSHSSTLQHQHQPQQHPLDHQQSRISSSTDGQTPNIASIDHVGGIIGMSAYDVSMHHQPAG</sequence>
<evidence type="ECO:0000256" key="1">
    <source>
        <dbReference type="SAM" id="MobiDB-lite"/>
    </source>
</evidence>
<name>A0A448XJM0_9PLAT</name>
<comment type="caution">
    <text evidence="2">The sequence shown here is derived from an EMBL/GenBank/DDBJ whole genome shotgun (WGS) entry which is preliminary data.</text>
</comment>
<keyword evidence="3" id="KW-1185">Reference proteome</keyword>
<feature type="compositionally biased region" description="Polar residues" evidence="1">
    <location>
        <begin position="170"/>
        <end position="182"/>
    </location>
</feature>
<dbReference type="Proteomes" id="UP000784294">
    <property type="component" value="Unassembled WGS sequence"/>
</dbReference>
<feature type="region of interest" description="Disordered" evidence="1">
    <location>
        <begin position="45"/>
        <end position="65"/>
    </location>
</feature>
<feature type="region of interest" description="Disordered" evidence="1">
    <location>
        <begin position="102"/>
        <end position="184"/>
    </location>
</feature>
<dbReference type="EMBL" id="CAAALY010257177">
    <property type="protein sequence ID" value="VEL38195.1"/>
    <property type="molecule type" value="Genomic_DNA"/>
</dbReference>